<dbReference type="EMBL" id="JBEPMM010000008">
    <property type="protein sequence ID" value="MET3693578.1"/>
    <property type="molecule type" value="Genomic_DNA"/>
</dbReference>
<gene>
    <name evidence="1" type="ORF">ABID43_003128</name>
    <name evidence="2" type="ORF">ABID43_003331</name>
</gene>
<reference evidence="1 3" key="1">
    <citation type="submission" date="2024-06" db="EMBL/GenBank/DDBJ databases">
        <title>Genomic Encyclopedia of Type Strains, Phase IV (KMG-IV): sequencing the most valuable type-strain genomes for metagenomic binning, comparative biology and taxonomic classification.</title>
        <authorList>
            <person name="Goeker M."/>
        </authorList>
    </citation>
    <scope>NUCLEOTIDE SEQUENCE [LARGE SCALE GENOMIC DNA]</scope>
    <source>
        <strain evidence="1 3">DSM 21331</strain>
    </source>
</reference>
<feature type="non-terminal residue" evidence="1">
    <location>
        <position position="31"/>
    </location>
</feature>
<name>A0ABV2L6W4_9HYPH</name>
<protein>
    <submittedName>
        <fullName evidence="1">Acyl-CoA reductase-like NAD-dependent aldehyde dehydrogenase</fullName>
    </submittedName>
</protein>
<evidence type="ECO:0000313" key="3">
    <source>
        <dbReference type="Proteomes" id="UP001549145"/>
    </source>
</evidence>
<proteinExistence type="predicted"/>
<keyword evidence="3" id="KW-1185">Reference proteome</keyword>
<evidence type="ECO:0000313" key="2">
    <source>
        <dbReference type="EMBL" id="MET3693777.1"/>
    </source>
</evidence>
<dbReference type="Proteomes" id="UP001549145">
    <property type="component" value="Unassembled WGS sequence"/>
</dbReference>
<sequence>MPTAISHFIGGRTVAGTATRSAPVFNPATGE</sequence>
<evidence type="ECO:0000313" key="1">
    <source>
        <dbReference type="EMBL" id="MET3693578.1"/>
    </source>
</evidence>
<accession>A0ABV2L6W4</accession>
<organism evidence="1 3">
    <name type="scientific">Methylobacterium goesingense</name>
    <dbReference type="NCBI Taxonomy" id="243690"/>
    <lineage>
        <taxon>Bacteria</taxon>
        <taxon>Pseudomonadati</taxon>
        <taxon>Pseudomonadota</taxon>
        <taxon>Alphaproteobacteria</taxon>
        <taxon>Hyphomicrobiales</taxon>
        <taxon>Methylobacteriaceae</taxon>
        <taxon>Methylobacterium</taxon>
    </lineage>
</organism>
<comment type="caution">
    <text evidence="1">The sequence shown here is derived from an EMBL/GenBank/DDBJ whole genome shotgun (WGS) entry which is preliminary data.</text>
</comment>
<dbReference type="EMBL" id="JBEPMM010000010">
    <property type="protein sequence ID" value="MET3693777.1"/>
    <property type="molecule type" value="Genomic_DNA"/>
</dbReference>